<keyword evidence="7 10" id="KW-0472">Membrane</keyword>
<dbReference type="Pfam" id="PF03033">
    <property type="entry name" value="Glyco_transf_28"/>
    <property type="match status" value="1"/>
</dbReference>
<feature type="domain" description="Glycosyltransferase family 28 N-terminal" evidence="11">
    <location>
        <begin position="4"/>
        <end position="140"/>
    </location>
</feature>
<evidence type="ECO:0000256" key="9">
    <source>
        <dbReference type="ARBA" id="ARBA00023316"/>
    </source>
</evidence>
<evidence type="ECO:0000256" key="6">
    <source>
        <dbReference type="ARBA" id="ARBA00022984"/>
    </source>
</evidence>
<accession>A0A1J4U8M6</accession>
<dbReference type="Gene3D" id="3.40.50.2000">
    <property type="entry name" value="Glycogen Phosphorylase B"/>
    <property type="match status" value="2"/>
</dbReference>
<dbReference type="GO" id="GO:0051991">
    <property type="term" value="F:UDP-N-acetyl-D-glucosamine:N-acetylmuramoyl-L-alanyl-D-glutamyl-meso-2,6-diaminopimelyl-D-alanyl-D-alanine-diphosphoundecaprenol 4-beta-N-acetylglucosaminlytransferase activity"/>
    <property type="evidence" value="ECO:0007669"/>
    <property type="project" value="RHEA"/>
</dbReference>
<dbReference type="InterPro" id="IPR007235">
    <property type="entry name" value="Glyco_trans_28_C"/>
</dbReference>
<keyword evidence="2 10" id="KW-0132">Cell division</keyword>
<keyword evidence="5 10" id="KW-0133">Cell shape</keyword>
<evidence type="ECO:0000256" key="7">
    <source>
        <dbReference type="ARBA" id="ARBA00023136"/>
    </source>
</evidence>
<evidence type="ECO:0000313" key="13">
    <source>
        <dbReference type="EMBL" id="OIO18902.1"/>
    </source>
</evidence>
<reference evidence="13 14" key="1">
    <citation type="journal article" date="2016" name="Environ. Microbiol.">
        <title>Genomic resolution of a cold subsurface aquifer community provides metabolic insights for novel microbes adapted to high CO concentrations.</title>
        <authorList>
            <person name="Probst A.J."/>
            <person name="Castelle C.J."/>
            <person name="Singh A."/>
            <person name="Brown C.T."/>
            <person name="Anantharaman K."/>
            <person name="Sharon I."/>
            <person name="Hug L.A."/>
            <person name="Burstein D."/>
            <person name="Emerson J.B."/>
            <person name="Thomas B.C."/>
            <person name="Banfield J.F."/>
        </authorList>
    </citation>
    <scope>NUCLEOTIDE SEQUENCE [LARGE SCALE GENOMIC DNA]</scope>
    <source>
        <strain evidence="13">CG1_02_32_51</strain>
    </source>
</reference>
<dbReference type="CDD" id="cd03785">
    <property type="entry name" value="GT28_MurG"/>
    <property type="match status" value="1"/>
</dbReference>
<dbReference type="Proteomes" id="UP000181941">
    <property type="component" value="Unassembled WGS sequence"/>
</dbReference>
<evidence type="ECO:0000256" key="2">
    <source>
        <dbReference type="ARBA" id="ARBA00022618"/>
    </source>
</evidence>
<keyword evidence="1 10" id="KW-1003">Cell membrane</keyword>
<feature type="binding site" evidence="10">
    <location>
        <position position="165"/>
    </location>
    <ligand>
        <name>UDP-N-acetyl-alpha-D-glucosamine</name>
        <dbReference type="ChEBI" id="CHEBI:57705"/>
    </ligand>
</feature>
<dbReference type="AlphaFoldDB" id="A0A1J4U8M6"/>
<keyword evidence="3 10" id="KW-0328">Glycosyltransferase</keyword>
<feature type="domain" description="Glycosyl transferase family 28 C-terminal" evidence="12">
    <location>
        <begin position="188"/>
        <end position="335"/>
    </location>
</feature>
<organism evidence="13 14">
    <name type="scientific">Candidatus Magasanikbacteria bacterium CG1_02_32_51</name>
    <dbReference type="NCBI Taxonomy" id="1805238"/>
    <lineage>
        <taxon>Bacteria</taxon>
        <taxon>Candidatus Magasanikiibacteriota</taxon>
    </lineage>
</organism>
<dbReference type="Pfam" id="PF04101">
    <property type="entry name" value="Glyco_tran_28_C"/>
    <property type="match status" value="1"/>
</dbReference>
<dbReference type="STRING" id="1805238.AUJ23_02805"/>
<dbReference type="EMBL" id="MNVC01000032">
    <property type="protein sequence ID" value="OIO18902.1"/>
    <property type="molecule type" value="Genomic_DNA"/>
</dbReference>
<comment type="caution">
    <text evidence="13">The sequence shown here is derived from an EMBL/GenBank/DDBJ whole genome shotgun (WGS) entry which is preliminary data.</text>
</comment>
<feature type="binding site" evidence="10">
    <location>
        <position position="289"/>
    </location>
    <ligand>
        <name>UDP-N-acetyl-alpha-D-glucosamine</name>
        <dbReference type="ChEBI" id="CHEBI:57705"/>
    </ligand>
</feature>
<dbReference type="UniPathway" id="UPA00219"/>
<dbReference type="GO" id="GO:0071555">
    <property type="term" value="P:cell wall organization"/>
    <property type="evidence" value="ECO:0007669"/>
    <property type="project" value="UniProtKB-KW"/>
</dbReference>
<comment type="subcellular location">
    <subcellularLocation>
        <location evidence="10">Cell membrane</location>
        <topology evidence="10">Peripheral membrane protein</topology>
        <orientation evidence="10">Cytoplasmic side</orientation>
    </subcellularLocation>
</comment>
<dbReference type="GO" id="GO:0005886">
    <property type="term" value="C:plasma membrane"/>
    <property type="evidence" value="ECO:0007669"/>
    <property type="project" value="UniProtKB-SubCell"/>
</dbReference>
<evidence type="ECO:0000256" key="4">
    <source>
        <dbReference type="ARBA" id="ARBA00022679"/>
    </source>
</evidence>
<dbReference type="HAMAP" id="MF_00033">
    <property type="entry name" value="MurG"/>
    <property type="match status" value="1"/>
</dbReference>
<comment type="similarity">
    <text evidence="10">Belongs to the glycosyltransferase 28 family. MurG subfamily.</text>
</comment>
<dbReference type="GO" id="GO:0051301">
    <property type="term" value="P:cell division"/>
    <property type="evidence" value="ECO:0007669"/>
    <property type="project" value="UniProtKB-KW"/>
</dbReference>
<sequence length="357" mass="40380">MKVLFSGGYTLGPVTPLLAIRETIQEKYPEAEFLWIGTKTGPEKKLIKEANIKFISIASGKFRRYFSLFNIFDVIKVIIGFFQSIKILWQENPDMCISAGGFVSVPLHFVAWIFGIPTWVHQQDIKIGLSNRLMAPLARVVTTSVEKNVKHFNKRKTSWLGNPVRQDILQGNKEKARELFHLKSDLPVVFATGGGTGSVKVNQMIVEAIQHLSGFVQMIHLSGKERPQELVERAKKYFSDYQVYQFFTEEMKHAYAIADIVVSRGGFATLSEIAALNKVAIIIPKPGHQEDNVEFLEKNKATILVNEITSNGLYLAKIIRDLLVDKEKQKELATNLQVLLPVAKKHNIIHIIEKLLQ</sequence>
<evidence type="ECO:0000256" key="10">
    <source>
        <dbReference type="HAMAP-Rule" id="MF_00033"/>
    </source>
</evidence>
<comment type="pathway">
    <text evidence="10">Cell wall biogenesis; peptidoglycan biosynthesis.</text>
</comment>
<dbReference type="PANTHER" id="PTHR21015">
    <property type="entry name" value="UDP-N-ACETYLGLUCOSAMINE--N-ACETYLMURAMYL-(PENTAPEPTIDE) PYROPHOSPHORYL-UNDECAPRENOL N-ACETYLGLUCOSAMINE TRANSFERASE 1"/>
    <property type="match status" value="1"/>
</dbReference>
<dbReference type="GO" id="GO:0050511">
    <property type="term" value="F:undecaprenyldiphospho-muramoylpentapeptide beta-N-acetylglucosaminyltransferase activity"/>
    <property type="evidence" value="ECO:0007669"/>
    <property type="project" value="UniProtKB-UniRule"/>
</dbReference>
<dbReference type="InterPro" id="IPR004276">
    <property type="entry name" value="GlycoTrans_28_N"/>
</dbReference>
<dbReference type="InterPro" id="IPR006009">
    <property type="entry name" value="GlcNAc_MurG"/>
</dbReference>
<evidence type="ECO:0000256" key="3">
    <source>
        <dbReference type="ARBA" id="ARBA00022676"/>
    </source>
</evidence>
<comment type="function">
    <text evidence="10">Cell wall formation. Catalyzes the transfer of a GlcNAc subunit on undecaprenyl-pyrophosphoryl-MurNAc-pentapeptide (lipid intermediate I) to form undecaprenyl-pyrophosphoryl-MurNAc-(pentapeptide)GlcNAc (lipid intermediate II).</text>
</comment>
<dbReference type="GO" id="GO:0008360">
    <property type="term" value="P:regulation of cell shape"/>
    <property type="evidence" value="ECO:0007669"/>
    <property type="project" value="UniProtKB-KW"/>
</dbReference>
<dbReference type="SUPFAM" id="SSF53756">
    <property type="entry name" value="UDP-Glycosyltransferase/glycogen phosphorylase"/>
    <property type="match status" value="1"/>
</dbReference>
<evidence type="ECO:0000259" key="12">
    <source>
        <dbReference type="Pfam" id="PF04101"/>
    </source>
</evidence>
<protein>
    <recommendedName>
        <fullName evidence="10">UDP-N-acetylglucosamine--N-acetylmuramyl-(pentapeptide) pyrophosphoryl-undecaprenol N-acetylglucosamine transferase</fullName>
        <ecNumber evidence="10">2.4.1.227</ecNumber>
    </recommendedName>
    <alternativeName>
        <fullName evidence="10">Undecaprenyl-PP-MurNAc-pentapeptide-UDPGlcNAc GlcNAc transferase</fullName>
    </alternativeName>
</protein>
<dbReference type="EC" id="2.4.1.227" evidence="10"/>
<dbReference type="GO" id="GO:0009252">
    <property type="term" value="P:peptidoglycan biosynthetic process"/>
    <property type="evidence" value="ECO:0007669"/>
    <property type="project" value="UniProtKB-UniRule"/>
</dbReference>
<keyword evidence="9 10" id="KW-0961">Cell wall biogenesis/degradation</keyword>
<keyword evidence="6 10" id="KW-0573">Peptidoglycan synthesis</keyword>
<evidence type="ECO:0000256" key="8">
    <source>
        <dbReference type="ARBA" id="ARBA00023306"/>
    </source>
</evidence>
<proteinExistence type="inferred from homology"/>
<dbReference type="GO" id="GO:0005975">
    <property type="term" value="P:carbohydrate metabolic process"/>
    <property type="evidence" value="ECO:0007669"/>
    <property type="project" value="InterPro"/>
</dbReference>
<evidence type="ECO:0000259" key="11">
    <source>
        <dbReference type="Pfam" id="PF03033"/>
    </source>
</evidence>
<evidence type="ECO:0000256" key="1">
    <source>
        <dbReference type="ARBA" id="ARBA00022475"/>
    </source>
</evidence>
<keyword evidence="8 10" id="KW-0131">Cell cycle</keyword>
<dbReference type="PANTHER" id="PTHR21015:SF22">
    <property type="entry name" value="GLYCOSYLTRANSFERASE"/>
    <property type="match status" value="1"/>
</dbReference>
<comment type="catalytic activity">
    <reaction evidence="10">
        <text>di-trans,octa-cis-undecaprenyl diphospho-N-acetyl-alpha-D-muramoyl-L-alanyl-D-glutamyl-meso-2,6-diaminopimeloyl-D-alanyl-D-alanine + UDP-N-acetyl-alpha-D-glucosamine = di-trans,octa-cis-undecaprenyl diphospho-[N-acetyl-alpha-D-glucosaminyl-(1-&gt;4)]-N-acetyl-alpha-D-muramoyl-L-alanyl-D-glutamyl-meso-2,6-diaminopimeloyl-D-alanyl-D-alanine + UDP + H(+)</text>
        <dbReference type="Rhea" id="RHEA:31227"/>
        <dbReference type="ChEBI" id="CHEBI:15378"/>
        <dbReference type="ChEBI" id="CHEBI:57705"/>
        <dbReference type="ChEBI" id="CHEBI:58223"/>
        <dbReference type="ChEBI" id="CHEBI:61387"/>
        <dbReference type="ChEBI" id="CHEBI:61388"/>
        <dbReference type="EC" id="2.4.1.227"/>
    </reaction>
</comment>
<comment type="caution">
    <text evidence="10">Lacks conserved residue(s) required for the propagation of feature annotation.</text>
</comment>
<evidence type="ECO:0000256" key="5">
    <source>
        <dbReference type="ARBA" id="ARBA00022960"/>
    </source>
</evidence>
<gene>
    <name evidence="10" type="primary">murG</name>
    <name evidence="13" type="ORF">AUJ23_02805</name>
</gene>
<evidence type="ECO:0000313" key="14">
    <source>
        <dbReference type="Proteomes" id="UP000181941"/>
    </source>
</evidence>
<keyword evidence="4 10" id="KW-0808">Transferase</keyword>
<name>A0A1J4U8M6_9BACT</name>